<evidence type="ECO:0000256" key="3">
    <source>
        <dbReference type="SAM" id="MobiDB-lite"/>
    </source>
</evidence>
<feature type="compositionally biased region" description="Basic and acidic residues" evidence="3">
    <location>
        <begin position="2401"/>
        <end position="2413"/>
    </location>
</feature>
<dbReference type="EMBL" id="LSRX01000725">
    <property type="protein sequence ID" value="OLP90177.1"/>
    <property type="molecule type" value="Genomic_DNA"/>
</dbReference>
<dbReference type="GO" id="GO:0001522">
    <property type="term" value="P:pseudouridine synthesis"/>
    <property type="evidence" value="ECO:0007669"/>
    <property type="project" value="InterPro"/>
</dbReference>
<name>A0A1Q9D4U7_SYMMI</name>
<sequence length="2621" mass="294126">MNMADTMCTFDSDFFVSRELADQLGMAPCEDEVWVVYKPPLWQMGGTPDTWNVQLKDYLRCKTKQEALDKMWTDKKSCLQLWHGLACGNQWVGEDDGEKDPQARYVKDYGFIQRLDIETDGPVLVAKTWRAQRFLQVQLKEHIFSKAYICLVHGKVENRTQYVEAKFAELGGGRESAIMVKHDKVHDPFFTKQQQGWWKGRDVRMAKTFLKPLAYYRKESDNSEYSLVYINILSGITHQVRITMRSVGHPLVSDDRYLPTNVALEDADWCPRNFLVEVRSDWFDMCGPYPDRKRRAYTRISVENPLPKLFQDILEKKLKLTEKLDAEADLFLGSRYWALGDEMLMADFPKDAEYRKKVMRWGIRRKIHLDALDRLLLLSREDIDRMMAEYKPPAEDEEVWVCPLCMSLNQKDNWNDGYHCKGYVGRSCHGTLKMSEDTKLPYGWRDYLADPTLHMLKKVNPLWLEARKQAIQKRRAVWSKPPEEDDGEEPSRELIEKLHDVLVKDAQSGGYGIEQKDLAQKVKGFETLRMPVKLPKDCEVRRVRLPGRGIGSAWTYTLSGKERMKVASNFNLDCKTRLIAIRASKSGWQKVLQLSVAYVDDAHTMQVASSAGIASLGKCSRWQPALELLAFLKTCQILPNVVTYSAAVNACGRVGGWRKACALLGEMDSWNVQANIITYNATVCAHDRRGRDAGERPLSGAPELRDGASMSEQSFRAVTESDFDFILFEVLGDRFEKLGLAVGKVSHKFPVDGDGMYLELSYVATDNPYYRWYIENEGRPKGLPSGAYHHLCRRHASRCNRAIGHQDVIHVQKWAPISRASVNDLLVSWGMPQLKPEKAVRGTSAKAKAKRNDEQALAALPAPREEDGFMEEEEAETWEKEELKPALKRKRRTASKPQGETTALDAMLNDNSMVDNEPQDSESKIDKKLGQLRAKLQGKKEEAQRKGPGSVLAGRAMEAAGKVQPKRSRDKDSVVRSLQRALKVESRSRGSKDPVSSDESGGDDEEEDELDLGGGSTWESRRRKLRKVAEERPGRLLMSGLQSMHDQLGQATGDSSGDSMSPVMVRYLLTMVLPAHPIKAIGEAKYRELRFKSLVMGLRDDSDRKVSPERTSEKDTERRVTFADEAPPKKDGHTKMQMPVSEVKSRGKQQTKKLIAAGCFQIWRLLSVIVLNGEFQGWMPPLFPHRSFPGLASQQQAFKHIDGVCSYFVREPQSSHSGLAPQELVRTKGVDYTGEEVLHALPLKLEELLPSLPADGVAGSLQACEVAEGEIAEWLLNPERALLPRDQWPKPIPKATMNCSRDEWDRLVPVLVGKGILQPIRKHEILHVEGIPLLNGAFAVPKKGLPGPGQQRVTRLIMNMIPGNSIQRLMPGDLGTLASASQWVSAHLKPGQVLLWSGDDQRGAFYAWALPTAWRQYMAFRWPVAGHLVGMPHEVEVYVAAAVIPMGWINAVGLFQHLHRRLGLAAEPVGAEHPAELEWRRDRPVPRSAVTESGGAVAFQENFEGTGGPRILVVSLLDGIGALMVALTRLPCQVVAYASSEVDKACRRVARRRWPGMIELGEVSSIELKALELLRRSIGQDVDCVLVGARSYCQTRSASDKSHDKLDGGRPRLLHEVSRIIGLLKSCFSVPVHFLVETDSHVNSSHTQLINTELGCEPLLIDSKWFSWCRGTRLFWCSWTPGASEVERIIQHGNHTEWLFPCCRGEASDWLEAGATWNGKPNEWLPPLSQRKARRTPPSSPVGIENASPEAIARWRTDQYRMEVCNYEPNVMITCVDGKIRLASLKEREVLMGFDAGYVESTLPHNMPAHEKLYLGGRMVGGSPCVHVVVMLCHSLLCELGVHHVRDHEALVKKVVSAWVEFAYADGQYGKVRADWSHAEALLEHLRRLALEAEVVTFNSAMNMCEKSGIWKRVTMLLHSLSQSLRANVVTRNTAICACRHRGAWQEAWSSLSRGELASDLIGFNAAIGGSQLTGTWRQAQVLLQALRREGLQGDVISYSSAVGSFEKTGNWEGCCLVLQTMHLRHLPCDATMQNSILNVFQERGRWRQAQLFLHQSGLASVRADVISFNGLIQAAKHHAHWVTSQRLLGALPKRTLTADVISFSSAIQACEGLSEWERARSLLGELEAQQLRADGLVYSAAMCVFAEVGQWLMALHMLRKLEKANMESDVVCFNTVLAAGDLPVMEARKILKTLEAEKLQPNIKTYNYMINLLLRAGDWQQSLSLLPEMLSNAVQPDGITRSFIAQACMEASDWVQAAQSLDLVAESSQLDLARLSLQVPPSLRKMSGGLPAHLPTSAMPSCGPCAMHGVAVQKVGPPPKSGLPRIRTASVGFETSCTPKLLKQPLLVETDRFPQKNVAPKEEVQEVVEESLPVLPESRKQKRSEDDDWQAKKWGSSDASEYRTKRKERSEVQDIASTANTPRERRPRKWQRIMRSDRTAYYLDVDTGEMRDDMPADYQGSECYQNWYVAEPSTKVVGSRCTMNVSRGEMGQHIFWKSPRTNYVSICLNGLLNFVKRTGQEPNPEIRMVLPGLPKSGSRGIRDGAGEGMDAGRMAASEEIAFSVYSLDVARVPILTSIRALKELGAMVSRRDWLNMAEVPRSRKAWPPHLGYDMTEKPPT</sequence>
<proteinExistence type="predicted"/>
<dbReference type="InterPro" id="IPR029063">
    <property type="entry name" value="SAM-dependent_MTases_sf"/>
</dbReference>
<dbReference type="Proteomes" id="UP000186817">
    <property type="component" value="Unassembled WGS sequence"/>
</dbReference>
<reference evidence="5 6" key="1">
    <citation type="submission" date="2016-02" db="EMBL/GenBank/DDBJ databases">
        <title>Genome analysis of coral dinoflagellate symbionts highlights evolutionary adaptations to a symbiotic lifestyle.</title>
        <authorList>
            <person name="Aranda M."/>
            <person name="Li Y."/>
            <person name="Liew Y.J."/>
            <person name="Baumgarten S."/>
            <person name="Simakov O."/>
            <person name="Wilson M."/>
            <person name="Piel J."/>
            <person name="Ashoor H."/>
            <person name="Bougouffa S."/>
            <person name="Bajic V.B."/>
            <person name="Ryu T."/>
            <person name="Ravasi T."/>
            <person name="Bayer T."/>
            <person name="Micklem G."/>
            <person name="Kim H."/>
            <person name="Bhak J."/>
            <person name="Lajeunesse T.C."/>
            <person name="Voolstra C.R."/>
        </authorList>
    </citation>
    <scope>NUCLEOTIDE SEQUENCE [LARGE SCALE GENOMIC DNA]</scope>
    <source>
        <strain evidence="5 6">CCMP2467</strain>
    </source>
</reference>
<dbReference type="InterPro" id="IPR011990">
    <property type="entry name" value="TPR-like_helical_dom_sf"/>
</dbReference>
<dbReference type="CDD" id="cd02869">
    <property type="entry name" value="PseudoU_synth_RluA_like"/>
    <property type="match status" value="1"/>
</dbReference>
<evidence type="ECO:0000313" key="5">
    <source>
        <dbReference type="EMBL" id="OLP90177.1"/>
    </source>
</evidence>
<dbReference type="PANTHER" id="PTHR47936:SF1">
    <property type="entry name" value="PENTATRICOPEPTIDE REPEAT-CONTAINING PROTEIN GUN1, CHLOROPLASTIC"/>
    <property type="match status" value="1"/>
</dbReference>
<evidence type="ECO:0000256" key="1">
    <source>
        <dbReference type="ARBA" id="ARBA00022737"/>
    </source>
</evidence>
<dbReference type="GO" id="GO:0003723">
    <property type="term" value="F:RNA binding"/>
    <property type="evidence" value="ECO:0007669"/>
    <property type="project" value="InterPro"/>
</dbReference>
<dbReference type="Pfam" id="PF00849">
    <property type="entry name" value="PseudoU_synth_2"/>
    <property type="match status" value="1"/>
</dbReference>
<feature type="region of interest" description="Disordered" evidence="3">
    <location>
        <begin position="2359"/>
        <end position="2429"/>
    </location>
</feature>
<feature type="compositionally biased region" description="Basic and acidic residues" evidence="3">
    <location>
        <begin position="2378"/>
        <end position="2392"/>
    </location>
</feature>
<dbReference type="Gene3D" id="3.40.50.150">
    <property type="entry name" value="Vaccinia Virus protein VP39"/>
    <property type="match status" value="1"/>
</dbReference>
<dbReference type="Gene3D" id="1.25.40.10">
    <property type="entry name" value="Tetratricopeptide repeat domain"/>
    <property type="match status" value="5"/>
</dbReference>
<feature type="repeat" description="PPR" evidence="2">
    <location>
        <begin position="2203"/>
        <end position="2237"/>
    </location>
</feature>
<dbReference type="GO" id="GO:0009982">
    <property type="term" value="F:pseudouridine synthase activity"/>
    <property type="evidence" value="ECO:0007669"/>
    <property type="project" value="InterPro"/>
</dbReference>
<feature type="domain" description="Pseudouridine synthase RsuA/RluA-like" evidence="4">
    <location>
        <begin position="99"/>
        <end position="245"/>
    </location>
</feature>
<keyword evidence="1" id="KW-0677">Repeat</keyword>
<dbReference type="OrthoDB" id="414517at2759"/>
<dbReference type="Pfam" id="PF13812">
    <property type="entry name" value="PPR_3"/>
    <property type="match status" value="1"/>
</dbReference>
<evidence type="ECO:0000313" key="6">
    <source>
        <dbReference type="Proteomes" id="UP000186817"/>
    </source>
</evidence>
<dbReference type="InterPro" id="IPR006145">
    <property type="entry name" value="PsdUridine_synth_RsuA/RluA"/>
</dbReference>
<accession>A0A1Q9D4U7</accession>
<keyword evidence="6" id="KW-1185">Reference proteome</keyword>
<dbReference type="InterPro" id="IPR020103">
    <property type="entry name" value="PsdUridine_synth_cat_dom_sf"/>
</dbReference>
<dbReference type="InterPro" id="IPR002885">
    <property type="entry name" value="PPR_rpt"/>
</dbReference>
<dbReference type="Gene3D" id="3.30.2350.10">
    <property type="entry name" value="Pseudouridine synthase"/>
    <property type="match status" value="1"/>
</dbReference>
<feature type="region of interest" description="Disordered" evidence="3">
    <location>
        <begin position="1100"/>
        <end position="1145"/>
    </location>
</feature>
<dbReference type="PROSITE" id="PS51375">
    <property type="entry name" value="PPR"/>
    <property type="match status" value="2"/>
</dbReference>
<dbReference type="PANTHER" id="PTHR47936">
    <property type="entry name" value="PPR_LONG DOMAIN-CONTAINING PROTEIN"/>
    <property type="match status" value="1"/>
</dbReference>
<feature type="compositionally biased region" description="Acidic residues" evidence="3">
    <location>
        <begin position="1000"/>
        <end position="1011"/>
    </location>
</feature>
<comment type="caution">
    <text evidence="5">The sequence shown here is derived from an EMBL/GenBank/DDBJ whole genome shotgun (WGS) entry which is preliminary data.</text>
</comment>
<evidence type="ECO:0000259" key="4">
    <source>
        <dbReference type="Pfam" id="PF00849"/>
    </source>
</evidence>
<organism evidence="5 6">
    <name type="scientific">Symbiodinium microadriaticum</name>
    <name type="common">Dinoflagellate</name>
    <name type="synonym">Zooxanthella microadriatica</name>
    <dbReference type="NCBI Taxonomy" id="2951"/>
    <lineage>
        <taxon>Eukaryota</taxon>
        <taxon>Sar</taxon>
        <taxon>Alveolata</taxon>
        <taxon>Dinophyceae</taxon>
        <taxon>Suessiales</taxon>
        <taxon>Symbiodiniaceae</taxon>
        <taxon>Symbiodinium</taxon>
    </lineage>
</organism>
<protein>
    <submittedName>
        <fullName evidence="5">Pentatricopeptide repeat-containing protein, mitochondrial</fullName>
    </submittedName>
</protein>
<dbReference type="SUPFAM" id="SSF55120">
    <property type="entry name" value="Pseudouridine synthase"/>
    <property type="match status" value="1"/>
</dbReference>
<feature type="repeat" description="PPR" evidence="2">
    <location>
        <begin position="640"/>
        <end position="674"/>
    </location>
</feature>
<feature type="compositionally biased region" description="Basic and acidic residues" evidence="3">
    <location>
        <begin position="1100"/>
        <end position="1134"/>
    </location>
</feature>
<dbReference type="Pfam" id="PF13041">
    <property type="entry name" value="PPR_2"/>
    <property type="match status" value="1"/>
</dbReference>
<gene>
    <name evidence="5" type="ORF">AK812_SmicGene28287</name>
</gene>
<dbReference type="SUPFAM" id="SSF53335">
    <property type="entry name" value="S-adenosyl-L-methionine-dependent methyltransferases"/>
    <property type="match status" value="1"/>
</dbReference>
<feature type="region of interest" description="Disordered" evidence="3">
    <location>
        <begin position="838"/>
        <end position="1026"/>
    </location>
</feature>
<evidence type="ECO:0000256" key="2">
    <source>
        <dbReference type="PROSITE-ProRule" id="PRU00708"/>
    </source>
</evidence>
<feature type="compositionally biased region" description="Basic and acidic residues" evidence="3">
    <location>
        <begin position="982"/>
        <end position="992"/>
    </location>
</feature>